<gene>
    <name evidence="2" type="ORF">BbINS_00870</name>
</gene>
<evidence type="ECO:0000313" key="3">
    <source>
        <dbReference type="Proteomes" id="UP000009359"/>
    </source>
</evidence>
<keyword evidence="1" id="KW-0812">Transmembrane</keyword>
<sequence>MEGCGYVVHGLWMRCGIVCGCSAYILWIAAPFYVWDVAL</sequence>
<proteinExistence type="predicted"/>
<comment type="caution">
    <text evidence="2">The sequence shown here is derived from an EMBL/GenBank/DDBJ whole genome shotgun (WGS) entry which is preliminary data.</text>
</comment>
<evidence type="ECO:0000313" key="2">
    <source>
        <dbReference type="EMBL" id="EKS46070.1"/>
    </source>
</evidence>
<keyword evidence="3" id="KW-1185">Reference proteome</keyword>
<protein>
    <submittedName>
        <fullName evidence="2">Uncharacterized protein</fullName>
    </submittedName>
</protein>
<name>A0ABN0IHS9_BARBA</name>
<dbReference type="EMBL" id="AMQK01000003">
    <property type="protein sequence ID" value="EKS46070.1"/>
    <property type="molecule type" value="Genomic_DNA"/>
</dbReference>
<evidence type="ECO:0000256" key="1">
    <source>
        <dbReference type="SAM" id="Phobius"/>
    </source>
</evidence>
<dbReference type="Proteomes" id="UP000009359">
    <property type="component" value="Unassembled WGS sequence"/>
</dbReference>
<organism evidence="2 3">
    <name type="scientific">Bartonella bacilliformis INS</name>
    <dbReference type="NCBI Taxonomy" id="1206782"/>
    <lineage>
        <taxon>Bacteria</taxon>
        <taxon>Pseudomonadati</taxon>
        <taxon>Pseudomonadota</taxon>
        <taxon>Alphaproteobacteria</taxon>
        <taxon>Hyphomicrobiales</taxon>
        <taxon>Bartonellaceae</taxon>
        <taxon>Bartonella</taxon>
    </lineage>
</organism>
<reference evidence="2 3" key="1">
    <citation type="journal article" date="2013" name="Genome Announc.">
        <title>Whole Genome Sequencing and Comparative Analysis of Bartonella bacilliformis Strain INS, the Causative Agent of Carrion's Disease.</title>
        <authorList>
            <person name="Tarazona D."/>
            <person name="Padilla C."/>
            <person name="Caceres O."/>
            <person name="Montenegro J.D."/>
            <person name="Bailon H."/>
            <person name="Ventura G."/>
            <person name="Mendoza G."/>
            <person name="Anaya E."/>
            <person name="Guio H."/>
        </authorList>
    </citation>
    <scope>NUCLEOTIDE SEQUENCE [LARGE SCALE GENOMIC DNA]</scope>
    <source>
        <strain evidence="2 3">INS</strain>
    </source>
</reference>
<keyword evidence="1" id="KW-0472">Membrane</keyword>
<keyword evidence="1" id="KW-1133">Transmembrane helix</keyword>
<accession>A0ABN0IHS9</accession>
<feature type="transmembrane region" description="Helical" evidence="1">
    <location>
        <begin position="12"/>
        <end position="35"/>
    </location>
</feature>